<evidence type="ECO:0000259" key="1">
    <source>
        <dbReference type="SMART" id="SM00507"/>
    </source>
</evidence>
<organism evidence="2 3">
    <name type="scientific">Clostridium beijerinckii</name>
    <name type="common">Clostridium MP</name>
    <dbReference type="NCBI Taxonomy" id="1520"/>
    <lineage>
        <taxon>Bacteria</taxon>
        <taxon>Bacillati</taxon>
        <taxon>Bacillota</taxon>
        <taxon>Clostridia</taxon>
        <taxon>Eubacteriales</taxon>
        <taxon>Clostridiaceae</taxon>
        <taxon>Clostridium</taxon>
    </lineage>
</organism>
<dbReference type="InterPro" id="IPR010902">
    <property type="entry name" value="NUMOD4"/>
</dbReference>
<dbReference type="SMART" id="SM00497">
    <property type="entry name" value="IENR1"/>
    <property type="match status" value="1"/>
</dbReference>
<dbReference type="Pfam" id="PF07463">
    <property type="entry name" value="NUMOD4"/>
    <property type="match status" value="1"/>
</dbReference>
<dbReference type="RefSeq" id="WP_168982499.1">
    <property type="nucleotide sequence ID" value="NZ_JABAGD010000031.1"/>
</dbReference>
<protein>
    <recommendedName>
        <fullName evidence="1">HNH nuclease domain-containing protein</fullName>
    </recommendedName>
</protein>
<dbReference type="AlphaFoldDB" id="A0A7X9XQT1"/>
<name>A0A7X9XQT1_CLOBE</name>
<feature type="domain" description="HNH nuclease" evidence="1">
    <location>
        <begin position="53"/>
        <end position="101"/>
    </location>
</feature>
<evidence type="ECO:0000313" key="2">
    <source>
        <dbReference type="EMBL" id="NMF06286.1"/>
    </source>
</evidence>
<dbReference type="SUPFAM" id="SSF54060">
    <property type="entry name" value="His-Me finger endonucleases"/>
    <property type="match status" value="1"/>
</dbReference>
<dbReference type="InterPro" id="IPR003647">
    <property type="entry name" value="Intron_nuc_1_rpt"/>
</dbReference>
<accession>A0A7X9XQT1</accession>
<dbReference type="SMART" id="SM00507">
    <property type="entry name" value="HNHc"/>
    <property type="match status" value="1"/>
</dbReference>
<dbReference type="Gene3D" id="1.10.10.10">
    <property type="entry name" value="Winged helix-like DNA-binding domain superfamily/Winged helix DNA-binding domain"/>
    <property type="match status" value="1"/>
</dbReference>
<sequence length="163" mass="18972">MKEVWRDIKGYEGLYKVSSKGNVKSFYKSKARILKPLKDKDGYLRIDLYKDGKPKTFQVHRIVAIAFIPNPSNKPEVNHINEDKTKNDIENLEWATHKENINHGTRNEKCSKEVYQYDFKGNLIKKWTSTAECGRNGFNQGTVAACCRGELKAHRNYIWKYAI</sequence>
<dbReference type="Gene3D" id="3.90.75.20">
    <property type="match status" value="1"/>
</dbReference>
<dbReference type="Pfam" id="PF13392">
    <property type="entry name" value="HNH_3"/>
    <property type="match status" value="1"/>
</dbReference>
<dbReference type="EMBL" id="JABAGD010000031">
    <property type="protein sequence ID" value="NMF06286.1"/>
    <property type="molecule type" value="Genomic_DNA"/>
</dbReference>
<dbReference type="InterPro" id="IPR036388">
    <property type="entry name" value="WH-like_DNA-bd_sf"/>
</dbReference>
<dbReference type="Proteomes" id="UP000587880">
    <property type="component" value="Unassembled WGS sequence"/>
</dbReference>
<evidence type="ECO:0000313" key="3">
    <source>
        <dbReference type="Proteomes" id="UP000587880"/>
    </source>
</evidence>
<reference evidence="2 3" key="1">
    <citation type="submission" date="2020-04" db="EMBL/GenBank/DDBJ databases">
        <authorList>
            <person name="Hitch T.C.A."/>
            <person name="Wylensek D."/>
            <person name="Clavel T."/>
        </authorList>
    </citation>
    <scope>NUCLEOTIDE SEQUENCE [LARGE SCALE GENOMIC DNA]</scope>
    <source>
        <strain evidence="2 3">WB01_NA02</strain>
    </source>
</reference>
<dbReference type="GO" id="GO:0016788">
    <property type="term" value="F:hydrolase activity, acting on ester bonds"/>
    <property type="evidence" value="ECO:0007669"/>
    <property type="project" value="InterPro"/>
</dbReference>
<dbReference type="InterPro" id="IPR003615">
    <property type="entry name" value="HNH_nuc"/>
</dbReference>
<proteinExistence type="predicted"/>
<gene>
    <name evidence="2" type="ORF">HF849_16330</name>
</gene>
<comment type="caution">
    <text evidence="2">The sequence shown here is derived from an EMBL/GenBank/DDBJ whole genome shotgun (WGS) entry which is preliminary data.</text>
</comment>
<dbReference type="InterPro" id="IPR044925">
    <property type="entry name" value="His-Me_finger_sf"/>
</dbReference>